<protein>
    <submittedName>
        <fullName evidence="1">Uncharacterized protein</fullName>
    </submittedName>
</protein>
<dbReference type="EMBL" id="DVFU01000073">
    <property type="protein sequence ID" value="HIQ64858.1"/>
    <property type="molecule type" value="Genomic_DNA"/>
</dbReference>
<dbReference type="Proteomes" id="UP000886725">
    <property type="component" value="Unassembled WGS sequence"/>
</dbReference>
<name>A0A9D0Z1R2_9FIRM</name>
<evidence type="ECO:0000313" key="2">
    <source>
        <dbReference type="Proteomes" id="UP000886725"/>
    </source>
</evidence>
<proteinExistence type="predicted"/>
<evidence type="ECO:0000313" key="1">
    <source>
        <dbReference type="EMBL" id="HIQ64858.1"/>
    </source>
</evidence>
<gene>
    <name evidence="1" type="ORF">IAC85_03875</name>
</gene>
<comment type="caution">
    <text evidence="1">The sequence shown here is derived from an EMBL/GenBank/DDBJ whole genome shotgun (WGS) entry which is preliminary data.</text>
</comment>
<organism evidence="1 2">
    <name type="scientific">Candidatus Faecenecus gallistercoris</name>
    <dbReference type="NCBI Taxonomy" id="2840793"/>
    <lineage>
        <taxon>Bacteria</taxon>
        <taxon>Bacillati</taxon>
        <taxon>Bacillota</taxon>
        <taxon>Bacillota incertae sedis</taxon>
        <taxon>Candidatus Faecenecus</taxon>
    </lineage>
</organism>
<sequence length="699" mass="82154">MTEEMRKLERIIQEIWKNEKEEITEYYGVQISTYRHIDTYLEQLPSIEEKIWLAQRCNNKEKIAELTSQIQLDEYQMKLYEKLKEHNIELDETLNFKLLNPKYEFLGNLLDAMSTDRVVQEQLVSLSDEKLELFKIMYRRLQEVSKYNVPYVSCILRRLGYTIPETSWQNRFHHYDDLTAELEKQLQEAGTLDDNLVDSLLFLYARPCFWNVRTLEEVKELSTPNSKILQEQNQIVQEEKKSSKKDIARLKSALLGITYGLDLKTASKICKKYHMEGLERTEDNEDLFEMYQAILSIVKEENPDTIIAVYEMFQTEMPFELEFMNITTFEADLRKEFAKSLNQSVWKLRGEHVQLLDGIPLYDADTDFKMIITSIGAYQPDFASQENYFTYWNSPEIVSHGNCCSLIANNNLSMIDPKTVILGFQTMDEDMLLLAGNQDLNSTPDSKDFNLLEHDDINAYMTADQYVDATRGSFNELVYERRDLSSNPKFYKKNPDYIVLIEEYEDIDETIKRYQNQPEIVEELLKQKELQEYHFRESVKAAKDFGIPIVKMNRERCAKKGIEKISEMLVELSTSKDPKWIQKIITEFENNRVGNNENHKIIREQYFSQEKMKQIQSQIETMIETEPSLDIRSRLLSGYENAVQQEQERVKKCYYNRVNGQESGIDFDATQKRIQLLSGMTTPQPIIIPDEVELGGKKL</sequence>
<dbReference type="AlphaFoldDB" id="A0A9D0Z1R2"/>
<reference evidence="1" key="1">
    <citation type="submission" date="2020-10" db="EMBL/GenBank/DDBJ databases">
        <authorList>
            <person name="Gilroy R."/>
        </authorList>
    </citation>
    <scope>NUCLEOTIDE SEQUENCE</scope>
    <source>
        <strain evidence="1">CHK165-10780</strain>
    </source>
</reference>
<reference evidence="1" key="2">
    <citation type="journal article" date="2021" name="PeerJ">
        <title>Extensive microbial diversity within the chicken gut microbiome revealed by metagenomics and culture.</title>
        <authorList>
            <person name="Gilroy R."/>
            <person name="Ravi A."/>
            <person name="Getino M."/>
            <person name="Pursley I."/>
            <person name="Horton D.L."/>
            <person name="Alikhan N.F."/>
            <person name="Baker D."/>
            <person name="Gharbi K."/>
            <person name="Hall N."/>
            <person name="Watson M."/>
            <person name="Adriaenssens E.M."/>
            <person name="Foster-Nyarko E."/>
            <person name="Jarju S."/>
            <person name="Secka A."/>
            <person name="Antonio M."/>
            <person name="Oren A."/>
            <person name="Chaudhuri R.R."/>
            <person name="La Ragione R."/>
            <person name="Hildebrand F."/>
            <person name="Pallen M.J."/>
        </authorList>
    </citation>
    <scope>NUCLEOTIDE SEQUENCE</scope>
    <source>
        <strain evidence="1">CHK165-10780</strain>
    </source>
</reference>
<accession>A0A9D0Z1R2</accession>